<gene>
    <name evidence="2" type="ordered locus">Hbut_1363</name>
</gene>
<accession>A2BMH7</accession>
<evidence type="ECO:0000313" key="2">
    <source>
        <dbReference type="EMBL" id="ABM81188.1"/>
    </source>
</evidence>
<proteinExistence type="predicted"/>
<keyword evidence="1" id="KW-0812">Transmembrane</keyword>
<sequence>MGVVAFTIVRSLLYGVAILVNAVASIIIVRRLSVHDYALYQTVMKRVTEYAARLPGLYGLWLYRYTVQGVRGAATTGFMLSLAAGLAAAAMSYTAVAQLGAPGGVAVLAALASSSAVCWAGLRLAVDAVRPLRAALLVLIQRLFYGATVILFVYMVGLGVGGAFTAATLSYTGVVVLGLFWLRGREALAWPGLRRAVGIAVEWLRKAYVTAMINIARLVQTLDVVVVYAYSDAATVAAFFAITNIFMLITEAVRASFIYLQGFVLSTQDYRSAVNAARLAALLASPLLVYAAMHPLHLVYLLNPVYYWAAPAAPLAAASSLVFMVGIGVLNLLAGLVREEPGAERRLARLYSSMLVAALTYLGVLALGLALTDTRQGNVTAWAVALLAHSITLLALVLAKAPSSIRHALAKPLAWSLLVYPGLAVPAALAFHPREPPSPRFWQTLQSLALPATGAMLLYFATVLLVDSWARTIALAAVKRARRLKLPR</sequence>
<dbReference type="Proteomes" id="UP000002593">
    <property type="component" value="Chromosome"/>
</dbReference>
<feature type="transmembrane region" description="Helical" evidence="1">
    <location>
        <begin position="203"/>
        <end position="230"/>
    </location>
</feature>
<feature type="transmembrane region" description="Helical" evidence="1">
    <location>
        <begin position="78"/>
        <end position="97"/>
    </location>
</feature>
<feature type="transmembrane region" description="Helical" evidence="1">
    <location>
        <begin position="103"/>
        <end position="122"/>
    </location>
</feature>
<dbReference type="EnsemblBacteria" id="ABM81188">
    <property type="protein sequence ID" value="ABM81188"/>
    <property type="gene ID" value="Hbut_1363"/>
</dbReference>
<reference evidence="2 3" key="1">
    <citation type="journal article" date="2007" name="Archaea">
        <title>The genome of Hyperthermus butylicus: a sulfur-reducing, peptide fermenting, neutrophilic Crenarchaeote growing up to 108 degrees C.</title>
        <authorList>
            <person name="Brugger K."/>
            <person name="Chen L."/>
            <person name="Stark M."/>
            <person name="Zibat A."/>
            <person name="Redder P."/>
            <person name="Ruepp A."/>
            <person name="Awayez M."/>
            <person name="She Q."/>
            <person name="Garrett R.A."/>
            <person name="Klenk H.P."/>
        </authorList>
    </citation>
    <scope>NUCLEOTIDE SEQUENCE [LARGE SCALE GENOMIC DNA]</scope>
    <source>
        <strain evidence="3">DSM 5456 / JCM 9403 / PLM1-5</strain>
    </source>
</reference>
<feature type="transmembrane region" description="Helical" evidence="1">
    <location>
        <begin position="134"/>
        <end position="156"/>
    </location>
</feature>
<dbReference type="eggNOG" id="arCOG02214">
    <property type="taxonomic scope" value="Archaea"/>
</dbReference>
<feature type="transmembrane region" description="Helical" evidence="1">
    <location>
        <begin position="452"/>
        <end position="478"/>
    </location>
</feature>
<evidence type="ECO:0000256" key="1">
    <source>
        <dbReference type="SAM" id="Phobius"/>
    </source>
</evidence>
<dbReference type="HOGENOM" id="CLU_558544_0_0_2"/>
<feature type="transmembrane region" description="Helical" evidence="1">
    <location>
        <begin position="236"/>
        <end position="260"/>
    </location>
</feature>
<dbReference type="KEGG" id="hbu:Hbut_1363"/>
<feature type="transmembrane region" description="Helical" evidence="1">
    <location>
        <begin position="413"/>
        <end position="432"/>
    </location>
</feature>
<name>A2BMH7_HYPBU</name>
<feature type="transmembrane region" description="Helical" evidence="1">
    <location>
        <begin position="272"/>
        <end position="293"/>
    </location>
</feature>
<feature type="transmembrane region" description="Helical" evidence="1">
    <location>
        <begin position="348"/>
        <end position="369"/>
    </location>
</feature>
<keyword evidence="3" id="KW-1185">Reference proteome</keyword>
<dbReference type="AlphaFoldDB" id="A2BMH7"/>
<feature type="transmembrane region" description="Helical" evidence="1">
    <location>
        <begin position="305"/>
        <end position="336"/>
    </location>
</feature>
<feature type="transmembrane region" description="Helical" evidence="1">
    <location>
        <begin position="162"/>
        <end position="182"/>
    </location>
</feature>
<protein>
    <submittedName>
        <fullName evidence="2">Uncharacterized protein</fullName>
    </submittedName>
</protein>
<organism evidence="2 3">
    <name type="scientific">Hyperthermus butylicus (strain DSM 5456 / JCM 9403 / PLM1-5)</name>
    <dbReference type="NCBI Taxonomy" id="415426"/>
    <lineage>
        <taxon>Archaea</taxon>
        <taxon>Thermoproteota</taxon>
        <taxon>Thermoprotei</taxon>
        <taxon>Desulfurococcales</taxon>
        <taxon>Pyrodictiaceae</taxon>
        <taxon>Hyperthermus</taxon>
    </lineage>
</organism>
<dbReference type="EMBL" id="CP000493">
    <property type="protein sequence ID" value="ABM81188.1"/>
    <property type="molecule type" value="Genomic_DNA"/>
</dbReference>
<feature type="transmembrane region" description="Helical" evidence="1">
    <location>
        <begin position="50"/>
        <end position="66"/>
    </location>
</feature>
<feature type="transmembrane region" description="Helical" evidence="1">
    <location>
        <begin position="12"/>
        <end position="30"/>
    </location>
</feature>
<keyword evidence="1" id="KW-0472">Membrane</keyword>
<feature type="transmembrane region" description="Helical" evidence="1">
    <location>
        <begin position="381"/>
        <end position="401"/>
    </location>
</feature>
<evidence type="ECO:0000313" key="3">
    <source>
        <dbReference type="Proteomes" id="UP000002593"/>
    </source>
</evidence>
<keyword evidence="1" id="KW-1133">Transmembrane helix</keyword>